<evidence type="ECO:0000256" key="6">
    <source>
        <dbReference type="ARBA" id="ARBA00022989"/>
    </source>
</evidence>
<dbReference type="GO" id="GO:1903785">
    <property type="term" value="P:L-valine transmembrane transport"/>
    <property type="evidence" value="ECO:0007669"/>
    <property type="project" value="TreeGrafter"/>
</dbReference>
<dbReference type="STRING" id="871651.SAMN05421688_2228"/>
<dbReference type="EMBL" id="FOJU01000003">
    <property type="protein sequence ID" value="SFA99879.1"/>
    <property type="molecule type" value="Genomic_DNA"/>
</dbReference>
<dbReference type="OrthoDB" id="3579489at2"/>
<dbReference type="Pfam" id="PF03591">
    <property type="entry name" value="AzlC"/>
    <property type="match status" value="1"/>
</dbReference>
<protein>
    <submittedName>
        <fullName evidence="9">4-azaleucine resistance probable transporter AzlC</fullName>
    </submittedName>
</protein>
<accession>A0A1I0XFM2</accession>
<comment type="subcellular location">
    <subcellularLocation>
        <location evidence="1">Cell membrane</location>
        <topology evidence="1">Multi-pass membrane protein</topology>
    </subcellularLocation>
</comment>
<dbReference type="PANTHER" id="PTHR34979:SF1">
    <property type="entry name" value="INNER MEMBRANE PROTEIN YGAZ"/>
    <property type="match status" value="1"/>
</dbReference>
<comment type="similarity">
    <text evidence="2">Belongs to the AzlC family.</text>
</comment>
<keyword evidence="7 8" id="KW-0472">Membrane</keyword>
<dbReference type="AlphaFoldDB" id="A0A1I0XFM2"/>
<feature type="transmembrane region" description="Helical" evidence="8">
    <location>
        <begin position="191"/>
        <end position="207"/>
    </location>
</feature>
<dbReference type="GO" id="GO:0005886">
    <property type="term" value="C:plasma membrane"/>
    <property type="evidence" value="ECO:0007669"/>
    <property type="project" value="UniProtKB-SubCell"/>
</dbReference>
<keyword evidence="3" id="KW-0813">Transport</keyword>
<keyword evidence="5 8" id="KW-0812">Transmembrane</keyword>
<feature type="transmembrane region" description="Helical" evidence="8">
    <location>
        <begin position="20"/>
        <end position="40"/>
    </location>
</feature>
<dbReference type="PANTHER" id="PTHR34979">
    <property type="entry name" value="INNER MEMBRANE PROTEIN YGAZ"/>
    <property type="match status" value="1"/>
</dbReference>
<keyword evidence="10" id="KW-1185">Reference proteome</keyword>
<keyword evidence="6 8" id="KW-1133">Transmembrane helix</keyword>
<dbReference type="Proteomes" id="UP000198796">
    <property type="component" value="Unassembled WGS sequence"/>
</dbReference>
<dbReference type="InterPro" id="IPR011606">
    <property type="entry name" value="Brnchd-chn_aa_trnsp_permease"/>
</dbReference>
<evidence type="ECO:0000313" key="10">
    <source>
        <dbReference type="Proteomes" id="UP000198796"/>
    </source>
</evidence>
<feature type="transmembrane region" description="Helical" evidence="8">
    <location>
        <begin position="166"/>
        <end position="184"/>
    </location>
</feature>
<evidence type="ECO:0000256" key="3">
    <source>
        <dbReference type="ARBA" id="ARBA00022448"/>
    </source>
</evidence>
<evidence type="ECO:0000313" key="9">
    <source>
        <dbReference type="EMBL" id="SFA99879.1"/>
    </source>
</evidence>
<evidence type="ECO:0000256" key="1">
    <source>
        <dbReference type="ARBA" id="ARBA00004651"/>
    </source>
</evidence>
<evidence type="ECO:0000256" key="2">
    <source>
        <dbReference type="ARBA" id="ARBA00010735"/>
    </source>
</evidence>
<name>A0A1I0XFM2_9RHOB</name>
<feature type="transmembrane region" description="Helical" evidence="8">
    <location>
        <begin position="135"/>
        <end position="160"/>
    </location>
</feature>
<sequence>MPTSTIKSRYLQGVRDGAPFLFVIGPFGLLFGVVATEAGLNVLEALAFSVMVIAGASQFTALQLLVEDAPTFVALASALAVNLRMAMYSASMTPYLGKLPLWKRAIAAYFLVDQTYAVSLMKFERDPEMTPAGRFAYFIGAVTPLCPLWYLFTAIGAILGNAVPDALALDFAVPITFLAIVAPMLRSLPHVAAAVVAIVLALVFAWLPYNLGLFVAAIAGMMTGAQVELMTQTKAAQAKAEAET</sequence>
<organism evidence="9 10">
    <name type="scientific">Poseidonocella pacifica</name>
    <dbReference type="NCBI Taxonomy" id="871651"/>
    <lineage>
        <taxon>Bacteria</taxon>
        <taxon>Pseudomonadati</taxon>
        <taxon>Pseudomonadota</taxon>
        <taxon>Alphaproteobacteria</taxon>
        <taxon>Rhodobacterales</taxon>
        <taxon>Roseobacteraceae</taxon>
        <taxon>Poseidonocella</taxon>
    </lineage>
</organism>
<evidence type="ECO:0000256" key="4">
    <source>
        <dbReference type="ARBA" id="ARBA00022475"/>
    </source>
</evidence>
<evidence type="ECO:0000256" key="5">
    <source>
        <dbReference type="ARBA" id="ARBA00022692"/>
    </source>
</evidence>
<keyword evidence="4" id="KW-1003">Cell membrane</keyword>
<dbReference type="RefSeq" id="WP_092064548.1">
    <property type="nucleotide sequence ID" value="NZ_FOJU01000003.1"/>
</dbReference>
<gene>
    <name evidence="9" type="ORF">SAMN05421688_2228</name>
</gene>
<evidence type="ECO:0000256" key="7">
    <source>
        <dbReference type="ARBA" id="ARBA00023136"/>
    </source>
</evidence>
<reference evidence="9 10" key="1">
    <citation type="submission" date="2016-10" db="EMBL/GenBank/DDBJ databases">
        <authorList>
            <person name="de Groot N.N."/>
        </authorList>
    </citation>
    <scope>NUCLEOTIDE SEQUENCE [LARGE SCALE GENOMIC DNA]</scope>
    <source>
        <strain evidence="9 10">DSM 29316</strain>
    </source>
</reference>
<proteinExistence type="inferred from homology"/>
<evidence type="ECO:0000256" key="8">
    <source>
        <dbReference type="SAM" id="Phobius"/>
    </source>
</evidence>